<reference evidence="3" key="1">
    <citation type="journal article" date="2017" name="Genome Biol.">
        <title>Comparative genomics reveals high biological diversity and specific adaptations in the industrially and medically important fungal genus Aspergillus.</title>
        <authorList>
            <person name="de Vries R.P."/>
            <person name="Riley R."/>
            <person name="Wiebenga A."/>
            <person name="Aguilar-Osorio G."/>
            <person name="Amillis S."/>
            <person name="Uchima C.A."/>
            <person name="Anderluh G."/>
            <person name="Asadollahi M."/>
            <person name="Askin M."/>
            <person name="Barry K."/>
            <person name="Battaglia E."/>
            <person name="Bayram O."/>
            <person name="Benocci T."/>
            <person name="Braus-Stromeyer S.A."/>
            <person name="Caldana C."/>
            <person name="Canovas D."/>
            <person name="Cerqueira G.C."/>
            <person name="Chen F."/>
            <person name="Chen W."/>
            <person name="Choi C."/>
            <person name="Clum A."/>
            <person name="Dos Santos R.A."/>
            <person name="Damasio A.R."/>
            <person name="Diallinas G."/>
            <person name="Emri T."/>
            <person name="Fekete E."/>
            <person name="Flipphi M."/>
            <person name="Freyberg S."/>
            <person name="Gallo A."/>
            <person name="Gournas C."/>
            <person name="Habgood R."/>
            <person name="Hainaut M."/>
            <person name="Harispe M.L."/>
            <person name="Henrissat B."/>
            <person name="Hilden K.S."/>
            <person name="Hope R."/>
            <person name="Hossain A."/>
            <person name="Karabika E."/>
            <person name="Karaffa L."/>
            <person name="Karanyi Z."/>
            <person name="Krasevec N."/>
            <person name="Kuo A."/>
            <person name="Kusch H."/>
            <person name="LaButti K."/>
            <person name="Lagendijk E.L."/>
            <person name="Lapidus A."/>
            <person name="Levasseur A."/>
            <person name="Lindquist E."/>
            <person name="Lipzen A."/>
            <person name="Logrieco A.F."/>
            <person name="MacCabe A."/>
            <person name="Maekelae M.R."/>
            <person name="Malavazi I."/>
            <person name="Melin P."/>
            <person name="Meyer V."/>
            <person name="Mielnichuk N."/>
            <person name="Miskei M."/>
            <person name="Molnar A.P."/>
            <person name="Mule G."/>
            <person name="Ngan C.Y."/>
            <person name="Orejas M."/>
            <person name="Orosz E."/>
            <person name="Ouedraogo J.P."/>
            <person name="Overkamp K.M."/>
            <person name="Park H.-S."/>
            <person name="Perrone G."/>
            <person name="Piumi F."/>
            <person name="Punt P.J."/>
            <person name="Ram A.F."/>
            <person name="Ramon A."/>
            <person name="Rauscher S."/>
            <person name="Record E."/>
            <person name="Riano-Pachon D.M."/>
            <person name="Robert V."/>
            <person name="Roehrig J."/>
            <person name="Ruller R."/>
            <person name="Salamov A."/>
            <person name="Salih N.S."/>
            <person name="Samson R.A."/>
            <person name="Sandor E."/>
            <person name="Sanguinetti M."/>
            <person name="Schuetze T."/>
            <person name="Sepcic K."/>
            <person name="Shelest E."/>
            <person name="Sherlock G."/>
            <person name="Sophianopoulou V."/>
            <person name="Squina F.M."/>
            <person name="Sun H."/>
            <person name="Susca A."/>
            <person name="Todd R.B."/>
            <person name="Tsang A."/>
            <person name="Unkles S.E."/>
            <person name="van de Wiele N."/>
            <person name="van Rossen-Uffink D."/>
            <person name="Oliveira J.V."/>
            <person name="Vesth T.C."/>
            <person name="Visser J."/>
            <person name="Yu J.-H."/>
            <person name="Zhou M."/>
            <person name="Andersen M.R."/>
            <person name="Archer D.B."/>
            <person name="Baker S.E."/>
            <person name="Benoit I."/>
            <person name="Brakhage A.A."/>
            <person name="Braus G.H."/>
            <person name="Fischer R."/>
            <person name="Frisvad J.C."/>
            <person name="Goldman G.H."/>
            <person name="Houbraken J."/>
            <person name="Oakley B."/>
            <person name="Pocsi I."/>
            <person name="Scazzocchio C."/>
            <person name="Seiboth B."/>
            <person name="vanKuyk P.A."/>
            <person name="Wortman J."/>
            <person name="Dyer P.S."/>
            <person name="Grigoriev I.V."/>
        </authorList>
    </citation>
    <scope>NUCLEOTIDE SEQUENCE [LARGE SCALE GENOMIC DNA]</scope>
    <source>
        <strain evidence="3">ITEM 5010</strain>
    </source>
</reference>
<feature type="region of interest" description="Disordered" evidence="1">
    <location>
        <begin position="29"/>
        <end position="91"/>
    </location>
</feature>
<proteinExistence type="predicted"/>
<gene>
    <name evidence="2" type="ORF">ASPCADRAFT_204492</name>
</gene>
<evidence type="ECO:0000313" key="3">
    <source>
        <dbReference type="Proteomes" id="UP000188318"/>
    </source>
</evidence>
<sequence length="188" mass="21273">MTRISIDSKKTQQELDTILGRLKRSWIEVPAGGGKRFLQPQYQETSDGSRSNKNDQTASGKAAEGDTKPDAQKGTETTQQSKQDAEGPATPKKRLISLYIPFLTVSKGNSIEGRSSRADSQTHKAYCLHETMTLHQYYYATIQNTRDRDSRQVLPTYLQWKIHQEIPKEHHPQEYKVTGPVVAMSPRL</sequence>
<protein>
    <submittedName>
        <fullName evidence="2">Uncharacterized protein</fullName>
    </submittedName>
</protein>
<organism evidence="2 3">
    <name type="scientific">Aspergillus carbonarius (strain ITEM 5010)</name>
    <dbReference type="NCBI Taxonomy" id="602072"/>
    <lineage>
        <taxon>Eukaryota</taxon>
        <taxon>Fungi</taxon>
        <taxon>Dikarya</taxon>
        <taxon>Ascomycota</taxon>
        <taxon>Pezizomycotina</taxon>
        <taxon>Eurotiomycetes</taxon>
        <taxon>Eurotiomycetidae</taxon>
        <taxon>Eurotiales</taxon>
        <taxon>Aspergillaceae</taxon>
        <taxon>Aspergillus</taxon>
        <taxon>Aspergillus subgen. Circumdati</taxon>
    </lineage>
</organism>
<evidence type="ECO:0000256" key="1">
    <source>
        <dbReference type="SAM" id="MobiDB-lite"/>
    </source>
</evidence>
<feature type="compositionally biased region" description="Basic and acidic residues" evidence="1">
    <location>
        <begin position="63"/>
        <end position="73"/>
    </location>
</feature>
<dbReference type="Proteomes" id="UP000188318">
    <property type="component" value="Unassembled WGS sequence"/>
</dbReference>
<accession>A0A1R3RWA7</accession>
<dbReference type="AlphaFoldDB" id="A0A1R3RWA7"/>
<feature type="non-terminal residue" evidence="2">
    <location>
        <position position="188"/>
    </location>
</feature>
<feature type="compositionally biased region" description="Polar residues" evidence="1">
    <location>
        <begin position="40"/>
        <end position="59"/>
    </location>
</feature>
<keyword evidence="3" id="KW-1185">Reference proteome</keyword>
<dbReference type="EMBL" id="KV907495">
    <property type="protein sequence ID" value="OOF98766.1"/>
    <property type="molecule type" value="Genomic_DNA"/>
</dbReference>
<evidence type="ECO:0000313" key="2">
    <source>
        <dbReference type="EMBL" id="OOF98766.1"/>
    </source>
</evidence>
<dbReference type="OrthoDB" id="341259at2759"/>
<dbReference type="VEuPathDB" id="FungiDB:ASPCADRAFT_204492"/>
<name>A0A1R3RWA7_ASPC5</name>
<dbReference type="STRING" id="602072.A0A1R3RWA7"/>